<dbReference type="AlphaFoldDB" id="A0AAJ8VXS4"/>
<sequence>MSIFGRKKHSDSRRPSDSSNLSVNSFAKFDEKKDYCKRCKNKKEKPVVVTFSLK</sequence>
<organism evidence="2">
    <name type="scientific">Candida parapsilosis (strain CDC 317 / ATCC MYA-4646)</name>
    <name type="common">Yeast</name>
    <name type="synonym">Monilia parapsilosis</name>
    <dbReference type="NCBI Taxonomy" id="578454"/>
    <lineage>
        <taxon>Eukaryota</taxon>
        <taxon>Fungi</taxon>
        <taxon>Dikarya</taxon>
        <taxon>Ascomycota</taxon>
        <taxon>Saccharomycotina</taxon>
        <taxon>Pichiomycetes</taxon>
        <taxon>Debaryomycetaceae</taxon>
        <taxon>Candida/Lodderomyces clade</taxon>
        <taxon>Candida</taxon>
    </lineage>
</organism>
<evidence type="ECO:0000256" key="1">
    <source>
        <dbReference type="SAM" id="MobiDB-lite"/>
    </source>
</evidence>
<feature type="compositionally biased region" description="Basic residues" evidence="1">
    <location>
        <begin position="1"/>
        <end position="11"/>
    </location>
</feature>
<proteinExistence type="predicted"/>
<protein>
    <submittedName>
        <fullName evidence="2">Uncharacterized protein</fullName>
    </submittedName>
</protein>
<reference evidence="2" key="1">
    <citation type="submission" date="2025-05" db="UniProtKB">
        <authorList>
            <consortium name="EnsemblFungi"/>
        </authorList>
    </citation>
    <scope>IDENTIFICATION</scope>
</reference>
<name>A0AAJ8VXS4_CANPC</name>
<evidence type="ECO:0000313" key="2">
    <source>
        <dbReference type="EnsemblFungi" id="CPAR2_204130.1-T-p1"/>
    </source>
</evidence>
<accession>A0AAJ8VXS4</accession>
<dbReference type="EnsemblFungi" id="CPAR2_204130.1-T">
    <property type="protein sequence ID" value="CPAR2_204130.1-T-p1"/>
    <property type="gene ID" value="CPAR2_204130.1"/>
</dbReference>
<feature type="region of interest" description="Disordered" evidence="1">
    <location>
        <begin position="1"/>
        <end position="21"/>
    </location>
</feature>